<accession>A0AAE0ZU28</accession>
<evidence type="ECO:0000256" key="1">
    <source>
        <dbReference type="SAM" id="MobiDB-lite"/>
    </source>
</evidence>
<gene>
    <name evidence="2" type="ORF">RRG08_015297</name>
</gene>
<keyword evidence="3" id="KW-1185">Reference proteome</keyword>
<reference evidence="2" key="1">
    <citation type="journal article" date="2023" name="G3 (Bethesda)">
        <title>A reference genome for the long-term kleptoplast-retaining sea slug Elysia crispata morphotype clarki.</title>
        <authorList>
            <person name="Eastman K.E."/>
            <person name="Pendleton A.L."/>
            <person name="Shaikh M.A."/>
            <person name="Suttiyut T."/>
            <person name="Ogas R."/>
            <person name="Tomko P."/>
            <person name="Gavelis G."/>
            <person name="Widhalm J.R."/>
            <person name="Wisecaver J.H."/>
        </authorList>
    </citation>
    <scope>NUCLEOTIDE SEQUENCE</scope>
    <source>
        <strain evidence="2">ECLA1</strain>
    </source>
</reference>
<organism evidence="2 3">
    <name type="scientific">Elysia crispata</name>
    <name type="common">lettuce slug</name>
    <dbReference type="NCBI Taxonomy" id="231223"/>
    <lineage>
        <taxon>Eukaryota</taxon>
        <taxon>Metazoa</taxon>
        <taxon>Spiralia</taxon>
        <taxon>Lophotrochozoa</taxon>
        <taxon>Mollusca</taxon>
        <taxon>Gastropoda</taxon>
        <taxon>Heterobranchia</taxon>
        <taxon>Euthyneura</taxon>
        <taxon>Panpulmonata</taxon>
        <taxon>Sacoglossa</taxon>
        <taxon>Placobranchoidea</taxon>
        <taxon>Plakobranchidae</taxon>
        <taxon>Elysia</taxon>
    </lineage>
</organism>
<dbReference type="AlphaFoldDB" id="A0AAE0ZU28"/>
<dbReference type="Proteomes" id="UP001283361">
    <property type="component" value="Unassembled WGS sequence"/>
</dbReference>
<protein>
    <submittedName>
        <fullName evidence="2">Uncharacterized protein</fullName>
    </submittedName>
</protein>
<feature type="region of interest" description="Disordered" evidence="1">
    <location>
        <begin position="46"/>
        <end position="84"/>
    </location>
</feature>
<sequence length="84" mass="9532">MRKANLQLPNVNEFVPFIGRLEYQNVENTSQEHHVDSIAALKHRYTCHPRRGDGPGLTSPSPGTSKAREETSRASVDHLWKIRP</sequence>
<name>A0AAE0ZU28_9GAST</name>
<dbReference type="EMBL" id="JAWDGP010003317">
    <property type="protein sequence ID" value="KAK3775450.1"/>
    <property type="molecule type" value="Genomic_DNA"/>
</dbReference>
<evidence type="ECO:0000313" key="2">
    <source>
        <dbReference type="EMBL" id="KAK3775450.1"/>
    </source>
</evidence>
<feature type="compositionally biased region" description="Basic and acidic residues" evidence="1">
    <location>
        <begin position="66"/>
        <end position="84"/>
    </location>
</feature>
<evidence type="ECO:0000313" key="3">
    <source>
        <dbReference type="Proteomes" id="UP001283361"/>
    </source>
</evidence>
<proteinExistence type="predicted"/>
<comment type="caution">
    <text evidence="2">The sequence shown here is derived from an EMBL/GenBank/DDBJ whole genome shotgun (WGS) entry which is preliminary data.</text>
</comment>